<feature type="transmembrane region" description="Helical" evidence="7">
    <location>
        <begin position="112"/>
        <end position="132"/>
    </location>
</feature>
<gene>
    <name evidence="9" type="ORF">E1091_04295</name>
</gene>
<dbReference type="Proteomes" id="UP000295626">
    <property type="component" value="Unassembled WGS sequence"/>
</dbReference>
<keyword evidence="4 7" id="KW-0812">Transmembrane</keyword>
<evidence type="ECO:0000256" key="7">
    <source>
        <dbReference type="SAM" id="Phobius"/>
    </source>
</evidence>
<dbReference type="Gene3D" id="1.20.1720.10">
    <property type="entry name" value="Multidrug resistance protein D"/>
    <property type="match status" value="2"/>
</dbReference>
<evidence type="ECO:0000313" key="10">
    <source>
        <dbReference type="Proteomes" id="UP000295626"/>
    </source>
</evidence>
<feature type="transmembrane region" description="Helical" evidence="7">
    <location>
        <begin position="173"/>
        <end position="191"/>
    </location>
</feature>
<dbReference type="SUPFAM" id="SSF103473">
    <property type="entry name" value="MFS general substrate transporter"/>
    <property type="match status" value="1"/>
</dbReference>
<feature type="transmembrane region" description="Helical" evidence="7">
    <location>
        <begin position="232"/>
        <end position="250"/>
    </location>
</feature>
<dbReference type="EMBL" id="SMKE01000087">
    <property type="protein sequence ID" value="TDC00745.1"/>
    <property type="molecule type" value="Genomic_DNA"/>
</dbReference>
<feature type="transmembrane region" description="Helical" evidence="7">
    <location>
        <begin position="271"/>
        <end position="294"/>
    </location>
</feature>
<proteinExistence type="predicted"/>
<feature type="domain" description="Major facilitator superfamily (MFS) profile" evidence="8">
    <location>
        <begin position="16"/>
        <end position="474"/>
    </location>
</feature>
<dbReference type="InterPro" id="IPR036259">
    <property type="entry name" value="MFS_trans_sf"/>
</dbReference>
<dbReference type="PROSITE" id="PS50850">
    <property type="entry name" value="MFS"/>
    <property type="match status" value="1"/>
</dbReference>
<keyword evidence="2" id="KW-0813">Transport</keyword>
<comment type="caution">
    <text evidence="9">The sequence shown here is derived from an EMBL/GenBank/DDBJ whole genome shotgun (WGS) entry which is preliminary data.</text>
</comment>
<evidence type="ECO:0000256" key="5">
    <source>
        <dbReference type="ARBA" id="ARBA00022989"/>
    </source>
</evidence>
<evidence type="ECO:0000256" key="2">
    <source>
        <dbReference type="ARBA" id="ARBA00022448"/>
    </source>
</evidence>
<protein>
    <submittedName>
        <fullName evidence="9">MFS transporter</fullName>
    </submittedName>
</protein>
<comment type="subcellular location">
    <subcellularLocation>
        <location evidence="1">Cell membrane</location>
        <topology evidence="1">Multi-pass membrane protein</topology>
    </subcellularLocation>
</comment>
<feature type="transmembrane region" description="Helical" evidence="7">
    <location>
        <begin position="451"/>
        <end position="470"/>
    </location>
</feature>
<sequence>MFRRRCVATSARHWWVLATAGSAQLMVVLDATVVTIALPSVQRDLGLADASRSAVVTAYALAFGGLLLLGGRIADTVGARRAFVAGLVGFALASALAGLAPTPGLLFTGRAAQGGCAALLAPAALAIISAAFTEPRPRGIAFGVYGALTGAGAVLGLLLGGALTQYLDWRWCLLVNVPIAAITLIGAATVIPAHPGRRVRLDLAGAATSAAGMTALVFALTEVPDRGWVDPLVLTPLAVGALMLVLFAVGQRTVAQPLLPLTVLLDRVRGGALLAIGLPQVALFGFFLVLTYWFQQLLGYSPVRAGLAFLPLALAIAVGSTLIAGLLTARLTTRALVVPALVVMAAGMVLLVGLTPGTPGLYLTRMLPAEILIGLGLGCAITPAVAAATSGVGGGDTGAASAAVNAVTQLGGSIGTALLNTVAATAAAAALRAAPDRTTGADATVAGFDAALLTAAAVLVLAAGVVALVMPGGRRSGPAPDVGPGRRPAASL</sequence>
<organism evidence="9 10">
    <name type="scientific">Micromonospora fluostatini</name>
    <dbReference type="NCBI Taxonomy" id="1629071"/>
    <lineage>
        <taxon>Bacteria</taxon>
        <taxon>Bacillati</taxon>
        <taxon>Actinomycetota</taxon>
        <taxon>Actinomycetes</taxon>
        <taxon>Micromonosporales</taxon>
        <taxon>Micromonosporaceae</taxon>
        <taxon>Micromonospora</taxon>
    </lineage>
</organism>
<dbReference type="Pfam" id="PF07690">
    <property type="entry name" value="MFS_1"/>
    <property type="match status" value="1"/>
</dbReference>
<feature type="transmembrane region" description="Helical" evidence="7">
    <location>
        <begin position="336"/>
        <end position="354"/>
    </location>
</feature>
<feature type="transmembrane region" description="Helical" evidence="7">
    <location>
        <begin position="410"/>
        <end position="431"/>
    </location>
</feature>
<evidence type="ECO:0000313" key="9">
    <source>
        <dbReference type="EMBL" id="TDC00745.1"/>
    </source>
</evidence>
<feature type="transmembrane region" description="Helical" evidence="7">
    <location>
        <begin position="144"/>
        <end position="167"/>
    </location>
</feature>
<name>A0ABY2DMH0_9ACTN</name>
<dbReference type="PANTHER" id="PTHR42718:SF46">
    <property type="entry name" value="BLR6921 PROTEIN"/>
    <property type="match status" value="1"/>
</dbReference>
<dbReference type="InterPro" id="IPR011701">
    <property type="entry name" value="MFS"/>
</dbReference>
<accession>A0ABY2DMH0</accession>
<feature type="transmembrane region" description="Helical" evidence="7">
    <location>
        <begin position="12"/>
        <end position="38"/>
    </location>
</feature>
<dbReference type="CDD" id="cd17321">
    <property type="entry name" value="MFS_MMR_MDR_like"/>
    <property type="match status" value="1"/>
</dbReference>
<keyword evidence="10" id="KW-1185">Reference proteome</keyword>
<feature type="transmembrane region" description="Helical" evidence="7">
    <location>
        <begin position="50"/>
        <end position="70"/>
    </location>
</feature>
<evidence type="ECO:0000256" key="1">
    <source>
        <dbReference type="ARBA" id="ARBA00004651"/>
    </source>
</evidence>
<feature type="transmembrane region" description="Helical" evidence="7">
    <location>
        <begin position="203"/>
        <end position="220"/>
    </location>
</feature>
<evidence type="ECO:0000256" key="3">
    <source>
        <dbReference type="ARBA" id="ARBA00022475"/>
    </source>
</evidence>
<evidence type="ECO:0000259" key="8">
    <source>
        <dbReference type="PROSITE" id="PS50850"/>
    </source>
</evidence>
<feature type="transmembrane region" description="Helical" evidence="7">
    <location>
        <begin position="82"/>
        <end position="100"/>
    </location>
</feature>
<evidence type="ECO:0000256" key="4">
    <source>
        <dbReference type="ARBA" id="ARBA00022692"/>
    </source>
</evidence>
<reference evidence="9 10" key="1">
    <citation type="submission" date="2019-02" db="EMBL/GenBank/DDBJ databases">
        <title>Draft genome sequences of novel Actinobacteria.</title>
        <authorList>
            <person name="Sahin N."/>
            <person name="Ay H."/>
            <person name="Saygin H."/>
        </authorList>
    </citation>
    <scope>NUCLEOTIDE SEQUENCE [LARGE SCALE GENOMIC DNA]</scope>
    <source>
        <strain evidence="9 10">JCM 30529</strain>
    </source>
</reference>
<dbReference type="InterPro" id="IPR020846">
    <property type="entry name" value="MFS_dom"/>
</dbReference>
<keyword evidence="3" id="KW-1003">Cell membrane</keyword>
<feature type="transmembrane region" description="Helical" evidence="7">
    <location>
        <begin position="366"/>
        <end position="389"/>
    </location>
</feature>
<feature type="transmembrane region" description="Helical" evidence="7">
    <location>
        <begin position="306"/>
        <end position="329"/>
    </location>
</feature>
<keyword evidence="5 7" id="KW-1133">Transmembrane helix</keyword>
<keyword evidence="6 7" id="KW-0472">Membrane</keyword>
<evidence type="ECO:0000256" key="6">
    <source>
        <dbReference type="ARBA" id="ARBA00023136"/>
    </source>
</evidence>
<dbReference type="PANTHER" id="PTHR42718">
    <property type="entry name" value="MAJOR FACILITATOR SUPERFAMILY MULTIDRUG TRANSPORTER MFSC"/>
    <property type="match status" value="1"/>
</dbReference>